<dbReference type="InterPro" id="IPR009060">
    <property type="entry name" value="UBA-like_sf"/>
</dbReference>
<dbReference type="Gene3D" id="1.20.120.1920">
    <property type="entry name" value="UBAP1 SOUBA domain"/>
    <property type="match status" value="1"/>
</dbReference>
<dbReference type="GO" id="GO:0043162">
    <property type="term" value="P:ubiquitin-dependent protein catabolic process via the multivesicular body sorting pathway"/>
    <property type="evidence" value="ECO:0007669"/>
    <property type="project" value="InterPro"/>
</dbReference>
<protein>
    <recommendedName>
        <fullName evidence="1">UBA domain-containing protein</fullName>
    </recommendedName>
</protein>
<dbReference type="GO" id="GO:0000813">
    <property type="term" value="C:ESCRT I complex"/>
    <property type="evidence" value="ECO:0007669"/>
    <property type="project" value="InterPro"/>
</dbReference>
<dbReference type="PROSITE" id="PS50030">
    <property type="entry name" value="UBA"/>
    <property type="match status" value="1"/>
</dbReference>
<proteinExistence type="predicted"/>
<dbReference type="GO" id="GO:0043130">
    <property type="term" value="F:ubiquitin binding"/>
    <property type="evidence" value="ECO:0007669"/>
    <property type="project" value="InterPro"/>
</dbReference>
<organism evidence="2">
    <name type="scientific">Tetraselmis chuii</name>
    <dbReference type="NCBI Taxonomy" id="63592"/>
    <lineage>
        <taxon>Eukaryota</taxon>
        <taxon>Viridiplantae</taxon>
        <taxon>Chlorophyta</taxon>
        <taxon>core chlorophytes</taxon>
        <taxon>Chlorodendrophyceae</taxon>
        <taxon>Chlorodendrales</taxon>
        <taxon>Chlorodendraceae</taxon>
        <taxon>Tetraselmis</taxon>
    </lineage>
</organism>
<dbReference type="InterPro" id="IPR038870">
    <property type="entry name" value="UBAP1"/>
</dbReference>
<accession>A0A7S1SK85</accession>
<dbReference type="SUPFAM" id="SSF46934">
    <property type="entry name" value="UBA-like"/>
    <property type="match status" value="1"/>
</dbReference>
<dbReference type="PANTHER" id="PTHR15960">
    <property type="entry name" value="LD44032P"/>
    <property type="match status" value="1"/>
</dbReference>
<evidence type="ECO:0000259" key="1">
    <source>
        <dbReference type="PROSITE" id="PS50030"/>
    </source>
</evidence>
<dbReference type="PANTHER" id="PTHR15960:SF5">
    <property type="entry name" value="LD44032P"/>
    <property type="match status" value="1"/>
</dbReference>
<feature type="domain" description="UBA" evidence="1">
    <location>
        <begin position="149"/>
        <end position="195"/>
    </location>
</feature>
<name>A0A7S1SK85_9CHLO</name>
<sequence length="195" mass="21110">MYPSLNSGSGGPGQRPQHLNTTQVMAGGVGGLGLTQRPLSPSAHGGAETRVRVEITEAYRIEPPVRLTSIEAIPDSSNIQFDFDYEHGVVRKGGGVNEDESLAEQLGEEFSQPSTPDDPLLQMITQYKQMGYTEEAVTMAAGMYGFDASKQETVVEFCGTYQRMKEMGFPPEAIAGALVMNKNDPRAATEQLMSM</sequence>
<dbReference type="InterPro" id="IPR042575">
    <property type="entry name" value="UBAP1_C"/>
</dbReference>
<gene>
    <name evidence="2" type="ORF">TCHU04912_LOCUS3712</name>
</gene>
<dbReference type="AlphaFoldDB" id="A0A7S1SK85"/>
<dbReference type="EMBL" id="HBGG01007468">
    <property type="protein sequence ID" value="CAD9201479.1"/>
    <property type="molecule type" value="Transcribed_RNA"/>
</dbReference>
<dbReference type="InterPro" id="IPR015940">
    <property type="entry name" value="UBA"/>
</dbReference>
<evidence type="ECO:0000313" key="2">
    <source>
        <dbReference type="EMBL" id="CAD9201479.1"/>
    </source>
</evidence>
<reference evidence="2" key="1">
    <citation type="submission" date="2021-01" db="EMBL/GenBank/DDBJ databases">
        <authorList>
            <person name="Corre E."/>
            <person name="Pelletier E."/>
            <person name="Niang G."/>
            <person name="Scheremetjew M."/>
            <person name="Finn R."/>
            <person name="Kale V."/>
            <person name="Holt S."/>
            <person name="Cochrane G."/>
            <person name="Meng A."/>
            <person name="Brown T."/>
            <person name="Cohen L."/>
        </authorList>
    </citation>
    <scope>NUCLEOTIDE SEQUENCE</scope>
    <source>
        <strain evidence="2">PLY429</strain>
    </source>
</reference>